<keyword evidence="3" id="KW-0731">Sigma factor</keyword>
<dbReference type="PANTHER" id="PTHR43133:SF8">
    <property type="entry name" value="RNA POLYMERASE SIGMA FACTOR HI_1459-RELATED"/>
    <property type="match status" value="1"/>
</dbReference>
<dbReference type="Gene3D" id="1.10.10.10">
    <property type="entry name" value="Winged helix-like DNA-binding domain superfamily/Winged helix DNA-binding domain"/>
    <property type="match status" value="1"/>
</dbReference>
<dbReference type="GO" id="GO:0006352">
    <property type="term" value="P:DNA-templated transcription initiation"/>
    <property type="evidence" value="ECO:0007669"/>
    <property type="project" value="InterPro"/>
</dbReference>
<protein>
    <submittedName>
        <fullName evidence="8">Sigma-70 family RNA polymerase sigma factor</fullName>
    </submittedName>
</protein>
<gene>
    <name evidence="8" type="ORF">IAA20_11030</name>
</gene>
<dbReference type="GO" id="GO:0003677">
    <property type="term" value="F:DNA binding"/>
    <property type="evidence" value="ECO:0007669"/>
    <property type="project" value="UniProtKB-KW"/>
</dbReference>
<dbReference type="Gene3D" id="1.10.1740.10">
    <property type="match status" value="1"/>
</dbReference>
<evidence type="ECO:0000256" key="5">
    <source>
        <dbReference type="ARBA" id="ARBA00023163"/>
    </source>
</evidence>
<evidence type="ECO:0000256" key="3">
    <source>
        <dbReference type="ARBA" id="ARBA00023082"/>
    </source>
</evidence>
<comment type="caution">
    <text evidence="8">The sequence shown here is derived from an EMBL/GenBank/DDBJ whole genome shotgun (WGS) entry which is preliminary data.</text>
</comment>
<keyword evidence="4" id="KW-0238">DNA-binding</keyword>
<evidence type="ECO:0000313" key="8">
    <source>
        <dbReference type="EMBL" id="HIZ54460.1"/>
    </source>
</evidence>
<evidence type="ECO:0000256" key="4">
    <source>
        <dbReference type="ARBA" id="ARBA00023125"/>
    </source>
</evidence>
<keyword evidence="2" id="KW-0805">Transcription regulation</keyword>
<dbReference type="SUPFAM" id="SSF88659">
    <property type="entry name" value="Sigma3 and sigma4 domains of RNA polymerase sigma factors"/>
    <property type="match status" value="1"/>
</dbReference>
<dbReference type="SUPFAM" id="SSF88946">
    <property type="entry name" value="Sigma2 domain of RNA polymerase sigma factors"/>
    <property type="match status" value="1"/>
</dbReference>
<accession>A0A9D2F8J4</accession>
<comment type="similarity">
    <text evidence="1">Belongs to the sigma-70 factor family. ECF subfamily.</text>
</comment>
<dbReference type="Pfam" id="PF04542">
    <property type="entry name" value="Sigma70_r2"/>
    <property type="match status" value="1"/>
</dbReference>
<proteinExistence type="inferred from homology"/>
<name>A0A9D2F8J4_9ENTE</name>
<evidence type="ECO:0000256" key="1">
    <source>
        <dbReference type="ARBA" id="ARBA00010641"/>
    </source>
</evidence>
<dbReference type="Proteomes" id="UP000824063">
    <property type="component" value="Unassembled WGS sequence"/>
</dbReference>
<dbReference type="InterPro" id="IPR013325">
    <property type="entry name" value="RNA_pol_sigma_r2"/>
</dbReference>
<dbReference type="GO" id="GO:0016987">
    <property type="term" value="F:sigma factor activity"/>
    <property type="evidence" value="ECO:0007669"/>
    <property type="project" value="UniProtKB-KW"/>
</dbReference>
<evidence type="ECO:0000259" key="6">
    <source>
        <dbReference type="Pfam" id="PF04542"/>
    </source>
</evidence>
<evidence type="ECO:0000313" key="9">
    <source>
        <dbReference type="Proteomes" id="UP000824063"/>
    </source>
</evidence>
<dbReference type="Pfam" id="PF08281">
    <property type="entry name" value="Sigma70_r4_2"/>
    <property type="match status" value="1"/>
</dbReference>
<dbReference type="PANTHER" id="PTHR43133">
    <property type="entry name" value="RNA POLYMERASE ECF-TYPE SIGMA FACTO"/>
    <property type="match status" value="1"/>
</dbReference>
<organism evidence="8 9">
    <name type="scientific">Candidatus Enterococcus avicola</name>
    <dbReference type="NCBI Taxonomy" id="2838561"/>
    <lineage>
        <taxon>Bacteria</taxon>
        <taxon>Bacillati</taxon>
        <taxon>Bacillota</taxon>
        <taxon>Bacilli</taxon>
        <taxon>Lactobacillales</taxon>
        <taxon>Enterococcaceae</taxon>
        <taxon>Enterococcus</taxon>
    </lineage>
</organism>
<dbReference type="InterPro" id="IPR039425">
    <property type="entry name" value="RNA_pol_sigma-70-like"/>
</dbReference>
<dbReference type="AlphaFoldDB" id="A0A9D2F8J4"/>
<feature type="domain" description="RNA polymerase sigma-70 region 2" evidence="6">
    <location>
        <begin position="9"/>
        <end position="73"/>
    </location>
</feature>
<dbReference type="NCBIfam" id="TIGR02937">
    <property type="entry name" value="sigma70-ECF"/>
    <property type="match status" value="1"/>
</dbReference>
<dbReference type="EMBL" id="DXBN01000255">
    <property type="protein sequence ID" value="HIZ54460.1"/>
    <property type="molecule type" value="Genomic_DNA"/>
</dbReference>
<dbReference type="InterPro" id="IPR007627">
    <property type="entry name" value="RNA_pol_sigma70_r2"/>
</dbReference>
<sequence>MEQDELAKLYQAYGKGMILYAWSLTKQQSDAESLVSDAFYRLSLQEEAPRDIKFWLFRVIKNGFIDQQRRKKRWQFSLLNQEEKSLQQQPDERIIEQERHQALYASIEKLTPPYKEVLVLFYFLEWSIQEISNFLNLSNGQTRTILYRGRKKLKEDLSHD</sequence>
<keyword evidence="5" id="KW-0804">Transcription</keyword>
<dbReference type="InterPro" id="IPR013249">
    <property type="entry name" value="RNA_pol_sigma70_r4_t2"/>
</dbReference>
<dbReference type="CDD" id="cd06171">
    <property type="entry name" value="Sigma70_r4"/>
    <property type="match status" value="1"/>
</dbReference>
<reference evidence="8" key="2">
    <citation type="submission" date="2021-04" db="EMBL/GenBank/DDBJ databases">
        <authorList>
            <person name="Gilroy R."/>
        </authorList>
    </citation>
    <scope>NUCLEOTIDE SEQUENCE</scope>
    <source>
        <strain evidence="8">CHK172-16539</strain>
    </source>
</reference>
<dbReference type="InterPro" id="IPR013324">
    <property type="entry name" value="RNA_pol_sigma_r3/r4-like"/>
</dbReference>
<evidence type="ECO:0000259" key="7">
    <source>
        <dbReference type="Pfam" id="PF08281"/>
    </source>
</evidence>
<dbReference type="InterPro" id="IPR014284">
    <property type="entry name" value="RNA_pol_sigma-70_dom"/>
</dbReference>
<feature type="domain" description="RNA polymerase sigma factor 70 region 4 type 2" evidence="7">
    <location>
        <begin position="101"/>
        <end position="153"/>
    </location>
</feature>
<dbReference type="InterPro" id="IPR036388">
    <property type="entry name" value="WH-like_DNA-bd_sf"/>
</dbReference>
<reference evidence="8" key="1">
    <citation type="journal article" date="2021" name="PeerJ">
        <title>Extensive microbial diversity within the chicken gut microbiome revealed by metagenomics and culture.</title>
        <authorList>
            <person name="Gilroy R."/>
            <person name="Ravi A."/>
            <person name="Getino M."/>
            <person name="Pursley I."/>
            <person name="Horton D.L."/>
            <person name="Alikhan N.F."/>
            <person name="Baker D."/>
            <person name="Gharbi K."/>
            <person name="Hall N."/>
            <person name="Watson M."/>
            <person name="Adriaenssens E.M."/>
            <person name="Foster-Nyarko E."/>
            <person name="Jarju S."/>
            <person name="Secka A."/>
            <person name="Antonio M."/>
            <person name="Oren A."/>
            <person name="Chaudhuri R.R."/>
            <person name="La Ragione R."/>
            <person name="Hildebrand F."/>
            <person name="Pallen M.J."/>
        </authorList>
    </citation>
    <scope>NUCLEOTIDE SEQUENCE</scope>
    <source>
        <strain evidence="8">CHK172-16539</strain>
    </source>
</reference>
<evidence type="ECO:0000256" key="2">
    <source>
        <dbReference type="ARBA" id="ARBA00023015"/>
    </source>
</evidence>